<dbReference type="Gene3D" id="3.50.50.60">
    <property type="entry name" value="FAD/NAD(P)-binding domain"/>
    <property type="match status" value="1"/>
</dbReference>
<evidence type="ECO:0000313" key="2">
    <source>
        <dbReference type="EMBL" id="ERT09903.1"/>
    </source>
</evidence>
<dbReference type="NCBIfam" id="NF005545">
    <property type="entry name" value="PRK07208.1-1"/>
    <property type="match status" value="1"/>
</dbReference>
<dbReference type="InterPro" id="IPR036188">
    <property type="entry name" value="FAD/NAD-bd_sf"/>
</dbReference>
<dbReference type="PANTHER" id="PTHR21197:SF0">
    <property type="entry name" value="UDP-GALACTOPYRANOSE MUTASE"/>
    <property type="match status" value="1"/>
</dbReference>
<dbReference type="GO" id="GO:0005829">
    <property type="term" value="C:cytosol"/>
    <property type="evidence" value="ECO:0007669"/>
    <property type="project" value="TreeGrafter"/>
</dbReference>
<protein>
    <submittedName>
        <fullName evidence="2">FAD binding domain protein</fullName>
    </submittedName>
</protein>
<dbReference type="NCBIfam" id="NF005547">
    <property type="entry name" value="PRK07208.1-3"/>
    <property type="match status" value="1"/>
</dbReference>
<dbReference type="PANTHER" id="PTHR21197">
    <property type="entry name" value="UDP-GALACTOPYRANOSE MUTASE"/>
    <property type="match status" value="1"/>
</dbReference>
<evidence type="ECO:0000313" key="3">
    <source>
        <dbReference type="Proteomes" id="UP000017127"/>
    </source>
</evidence>
<dbReference type="Proteomes" id="UP000017127">
    <property type="component" value="Unassembled WGS sequence"/>
</dbReference>
<evidence type="ECO:0000259" key="1">
    <source>
        <dbReference type="Pfam" id="PF01593"/>
    </source>
</evidence>
<gene>
    <name evidence="2" type="ORF">M595_0055</name>
</gene>
<reference evidence="2 3" key="1">
    <citation type="journal article" date="2013" name="Front. Microbiol.">
        <title>Comparative genomic analyses of the cyanobacterium, Lyngbya aestuarii BL J, a powerful hydrogen producer.</title>
        <authorList>
            <person name="Kothari A."/>
            <person name="Vaughn M."/>
            <person name="Garcia-Pichel F."/>
        </authorList>
    </citation>
    <scope>NUCLEOTIDE SEQUENCE [LARGE SCALE GENOMIC DNA]</scope>
    <source>
        <strain evidence="2 3">BL J</strain>
    </source>
</reference>
<accession>U7QPX4</accession>
<dbReference type="EMBL" id="AUZM01000001">
    <property type="protein sequence ID" value="ERT09903.1"/>
    <property type="molecule type" value="Genomic_DNA"/>
</dbReference>
<feature type="domain" description="Amine oxidase" evidence="1">
    <location>
        <begin position="14"/>
        <end position="384"/>
    </location>
</feature>
<name>U7QPX4_9CYAN</name>
<dbReference type="GO" id="GO:0050660">
    <property type="term" value="F:flavin adenine dinucleotide binding"/>
    <property type="evidence" value="ECO:0007669"/>
    <property type="project" value="TreeGrafter"/>
</dbReference>
<dbReference type="GO" id="GO:0008767">
    <property type="term" value="F:UDP-galactopyranose mutase activity"/>
    <property type="evidence" value="ECO:0007669"/>
    <property type="project" value="TreeGrafter"/>
</dbReference>
<dbReference type="AlphaFoldDB" id="U7QPX4"/>
<dbReference type="PRINTS" id="PR00419">
    <property type="entry name" value="ADXRDTASE"/>
</dbReference>
<dbReference type="InterPro" id="IPR002937">
    <property type="entry name" value="Amino_oxidase"/>
</dbReference>
<dbReference type="NCBIfam" id="NF005548">
    <property type="entry name" value="PRK07208.1-4"/>
    <property type="match status" value="1"/>
</dbReference>
<dbReference type="OrthoDB" id="9769600at2"/>
<proteinExistence type="predicted"/>
<organism evidence="2 3">
    <name type="scientific">Lyngbya aestuarii BL J</name>
    <dbReference type="NCBI Taxonomy" id="1348334"/>
    <lineage>
        <taxon>Bacteria</taxon>
        <taxon>Bacillati</taxon>
        <taxon>Cyanobacteriota</taxon>
        <taxon>Cyanophyceae</taxon>
        <taxon>Oscillatoriophycideae</taxon>
        <taxon>Oscillatoriales</taxon>
        <taxon>Microcoleaceae</taxon>
        <taxon>Lyngbya</taxon>
    </lineage>
</organism>
<keyword evidence="3" id="KW-1185">Reference proteome</keyword>
<dbReference type="SUPFAM" id="SSF51971">
    <property type="entry name" value="Nucleotide-binding domain"/>
    <property type="match status" value="1"/>
</dbReference>
<comment type="caution">
    <text evidence="2">The sequence shown here is derived from an EMBL/GenBank/DDBJ whole genome shotgun (WGS) entry which is preliminary data.</text>
</comment>
<dbReference type="Pfam" id="PF01593">
    <property type="entry name" value="Amino_oxidase"/>
    <property type="match status" value="1"/>
</dbReference>
<dbReference type="GO" id="GO:0016491">
    <property type="term" value="F:oxidoreductase activity"/>
    <property type="evidence" value="ECO:0007669"/>
    <property type="project" value="InterPro"/>
</dbReference>
<dbReference type="RefSeq" id="WP_023063965.1">
    <property type="nucleotide sequence ID" value="NZ_AUZM01000001.1"/>
</dbReference>
<dbReference type="PATRIC" id="fig|1348334.3.peg.53"/>
<dbReference type="NCBIfam" id="NF005546">
    <property type="entry name" value="PRK07208.1-2"/>
    <property type="match status" value="1"/>
</dbReference>
<sequence>MLHHPVVIIGAGPAGLTAAYELTKRGVHPHVLEAASQVGGISRTEIYKGYRFDIGGHRFFTKVDVVNQLWQEVLGDEFIQVPRLSRIYYQNKFYDYPLSIYNTLLNLGVIESSLILMSYLKAKVKAKLQPDLEAETFEEWVTDSFGSRLYRTFFKTYTEKVWGIPCNKIEAEWAAQRIKGLSLKKAVINALFGSNDTKTLIKKFDYPIYGPGMMWERFQQKVDEKGGQISLNTRVMSVKREGYHITEITADQDGQEMTITGENFISSMPVTALVNRLDPLPPDEVLHAAKSLSYRDFLIVALIIDEAKLFPDNWIYIHSPEVKVGRIQNFKNWSPAMVPDQTKTCLGLEYFCTEGDEIWKLSDTELLDLATREIEKLGLAKASQVEDGTILRQPKAYPVYDRDYRRHLQVIQDYLSQFDNLQTIGRNGMHRYNNQDHSMLTGLLAAQNLLGDDHDLWNVNTERSYHEEFTKEEWKGREKPELVMK</sequence>